<protein>
    <submittedName>
        <fullName evidence="1">Uncharacterized protein</fullName>
    </submittedName>
</protein>
<sequence>MLKSPLSAPRLTLFMILAHWTTQEVGQYQPDYGMNHGLTYWSYKRSLCPNIVYQGEWDDSGQPRARFARQDEFRGDSAGHDGHVDRRRSRVRAGCGACRCPRR</sequence>
<name>A0A1Y5PQ11_9SPHN</name>
<proteinExistence type="predicted"/>
<reference evidence="1" key="1">
    <citation type="submission" date="2016-03" db="EMBL/GenBank/DDBJ databases">
        <authorList>
            <person name="Ploux O."/>
        </authorList>
    </citation>
    <scope>NUCLEOTIDE SEQUENCE</scope>
    <source>
        <strain evidence="1">UC10</strain>
    </source>
</reference>
<dbReference type="AlphaFoldDB" id="A0A1Y5PQ11"/>
<dbReference type="KEGG" id="sphu:SPPYR_0941"/>
<accession>A0A1Y5PQ11</accession>
<organism evidence="1">
    <name type="scientific">uncultured Sphingopyxis sp</name>
    <dbReference type="NCBI Taxonomy" id="310581"/>
    <lineage>
        <taxon>Bacteria</taxon>
        <taxon>Pseudomonadati</taxon>
        <taxon>Pseudomonadota</taxon>
        <taxon>Alphaproteobacteria</taxon>
        <taxon>Sphingomonadales</taxon>
        <taxon>Sphingomonadaceae</taxon>
        <taxon>Sphingopyxis</taxon>
        <taxon>environmental samples</taxon>
    </lineage>
</organism>
<evidence type="ECO:0000313" key="1">
    <source>
        <dbReference type="EMBL" id="SBV32061.1"/>
    </source>
</evidence>
<gene>
    <name evidence="1" type="ORF">SPPYR_0941</name>
</gene>
<dbReference type="EMBL" id="LT598653">
    <property type="protein sequence ID" value="SBV32061.1"/>
    <property type="molecule type" value="Genomic_DNA"/>
</dbReference>